<accession>A0A0E9S9D0</accession>
<evidence type="ECO:0000313" key="1">
    <source>
        <dbReference type="EMBL" id="JAH38014.1"/>
    </source>
</evidence>
<dbReference type="EMBL" id="GBXM01070563">
    <property type="protein sequence ID" value="JAH38014.1"/>
    <property type="molecule type" value="Transcribed_RNA"/>
</dbReference>
<sequence>MQAKELNVGTSRNMYSSGSWVDHVWNLRICVSACECFSSINRQKVIFSAKVFSWSNHNAFLPGAC</sequence>
<reference evidence="1" key="2">
    <citation type="journal article" date="2015" name="Fish Shellfish Immunol.">
        <title>Early steps in the European eel (Anguilla anguilla)-Vibrio vulnificus interaction in the gills: Role of the RtxA13 toxin.</title>
        <authorList>
            <person name="Callol A."/>
            <person name="Pajuelo D."/>
            <person name="Ebbesson L."/>
            <person name="Teles M."/>
            <person name="MacKenzie S."/>
            <person name="Amaro C."/>
        </authorList>
    </citation>
    <scope>NUCLEOTIDE SEQUENCE</scope>
</reference>
<proteinExistence type="predicted"/>
<name>A0A0E9S9D0_ANGAN</name>
<reference evidence="1" key="1">
    <citation type="submission" date="2014-11" db="EMBL/GenBank/DDBJ databases">
        <authorList>
            <person name="Amaro Gonzalez C."/>
        </authorList>
    </citation>
    <scope>NUCLEOTIDE SEQUENCE</scope>
</reference>
<dbReference type="AlphaFoldDB" id="A0A0E9S9D0"/>
<organism evidence="1">
    <name type="scientific">Anguilla anguilla</name>
    <name type="common">European freshwater eel</name>
    <name type="synonym">Muraena anguilla</name>
    <dbReference type="NCBI Taxonomy" id="7936"/>
    <lineage>
        <taxon>Eukaryota</taxon>
        <taxon>Metazoa</taxon>
        <taxon>Chordata</taxon>
        <taxon>Craniata</taxon>
        <taxon>Vertebrata</taxon>
        <taxon>Euteleostomi</taxon>
        <taxon>Actinopterygii</taxon>
        <taxon>Neopterygii</taxon>
        <taxon>Teleostei</taxon>
        <taxon>Anguilliformes</taxon>
        <taxon>Anguillidae</taxon>
        <taxon>Anguilla</taxon>
    </lineage>
</organism>
<protein>
    <submittedName>
        <fullName evidence="1">Uncharacterized protein</fullName>
    </submittedName>
</protein>